<feature type="transmembrane region" description="Helical" evidence="5">
    <location>
        <begin position="328"/>
        <end position="348"/>
    </location>
</feature>
<comment type="caution">
    <text evidence="7">The sequence shown here is derived from an EMBL/GenBank/DDBJ whole genome shotgun (WGS) entry which is preliminary data.</text>
</comment>
<feature type="transmembrane region" description="Helical" evidence="5">
    <location>
        <begin position="235"/>
        <end position="254"/>
    </location>
</feature>
<proteinExistence type="predicted"/>
<organism evidence="7 8">
    <name type="scientific">Heterodera trifolii</name>
    <dbReference type="NCBI Taxonomy" id="157864"/>
    <lineage>
        <taxon>Eukaryota</taxon>
        <taxon>Metazoa</taxon>
        <taxon>Ecdysozoa</taxon>
        <taxon>Nematoda</taxon>
        <taxon>Chromadorea</taxon>
        <taxon>Rhabditida</taxon>
        <taxon>Tylenchina</taxon>
        <taxon>Tylenchomorpha</taxon>
        <taxon>Tylenchoidea</taxon>
        <taxon>Heteroderidae</taxon>
        <taxon>Heteroderinae</taxon>
        <taxon>Heterodera</taxon>
    </lineage>
</organism>
<reference evidence="7 8" key="1">
    <citation type="submission" date="2024-10" db="EMBL/GenBank/DDBJ databases">
        <authorList>
            <person name="Kim D."/>
        </authorList>
    </citation>
    <scope>NUCLEOTIDE SEQUENCE [LARGE SCALE GENOMIC DNA]</scope>
    <source>
        <strain evidence="7">BH-2024</strain>
    </source>
</reference>
<dbReference type="InterPro" id="IPR043504">
    <property type="entry name" value="Peptidase_S1_PA_chymotrypsin"/>
</dbReference>
<dbReference type="SMART" id="SM01381">
    <property type="entry name" value="7TM_GPCR_Srsx"/>
    <property type="match status" value="1"/>
</dbReference>
<dbReference type="SUPFAM" id="SSF81321">
    <property type="entry name" value="Family A G protein-coupled receptor-like"/>
    <property type="match status" value="1"/>
</dbReference>
<evidence type="ECO:0000256" key="5">
    <source>
        <dbReference type="SAM" id="Phobius"/>
    </source>
</evidence>
<dbReference type="SUPFAM" id="SSF50494">
    <property type="entry name" value="Trypsin-like serine proteases"/>
    <property type="match status" value="1"/>
</dbReference>
<dbReference type="InterPro" id="IPR009003">
    <property type="entry name" value="Peptidase_S1_PA"/>
</dbReference>
<keyword evidence="4 5" id="KW-0472">Membrane</keyword>
<keyword evidence="3 5" id="KW-1133">Transmembrane helix</keyword>
<feature type="transmembrane region" description="Helical" evidence="5">
    <location>
        <begin position="354"/>
        <end position="376"/>
    </location>
</feature>
<name>A0ABD2L2P1_9BILA</name>
<evidence type="ECO:0000256" key="3">
    <source>
        <dbReference type="ARBA" id="ARBA00022989"/>
    </source>
</evidence>
<feature type="signal peptide" evidence="6">
    <location>
        <begin position="1"/>
        <end position="22"/>
    </location>
</feature>
<evidence type="ECO:0000313" key="7">
    <source>
        <dbReference type="EMBL" id="KAL3109354.1"/>
    </source>
</evidence>
<feature type="transmembrane region" description="Helical" evidence="5">
    <location>
        <begin position="286"/>
        <end position="308"/>
    </location>
</feature>
<gene>
    <name evidence="7" type="ORF">niasHT_015199</name>
</gene>
<comment type="subcellular location">
    <subcellularLocation>
        <location evidence="1">Membrane</location>
    </subcellularLocation>
</comment>
<evidence type="ECO:0000256" key="1">
    <source>
        <dbReference type="ARBA" id="ARBA00004370"/>
    </source>
</evidence>
<accession>A0ABD2L2P1</accession>
<feature type="transmembrane region" description="Helical" evidence="5">
    <location>
        <begin position="192"/>
        <end position="214"/>
    </location>
</feature>
<keyword evidence="6" id="KW-0732">Signal</keyword>
<dbReference type="GO" id="GO:0016020">
    <property type="term" value="C:membrane"/>
    <property type="evidence" value="ECO:0007669"/>
    <property type="project" value="UniProtKB-SubCell"/>
</dbReference>
<evidence type="ECO:0000256" key="2">
    <source>
        <dbReference type="ARBA" id="ARBA00022692"/>
    </source>
</evidence>
<keyword evidence="8" id="KW-1185">Reference proteome</keyword>
<dbReference type="InterPro" id="IPR000276">
    <property type="entry name" value="GPCR_Rhodpsn"/>
</dbReference>
<dbReference type="Gene3D" id="2.40.10.10">
    <property type="entry name" value="Trypsin-like serine proteases"/>
    <property type="match status" value="1"/>
</dbReference>
<dbReference type="PANTHER" id="PTHR23360:SF5">
    <property type="entry name" value="G-PROTEIN COUPLED RECEPTORS FAMILY 1 PROFILE DOMAIN-CONTAINING PROTEIN"/>
    <property type="match status" value="1"/>
</dbReference>
<evidence type="ECO:0000256" key="6">
    <source>
        <dbReference type="SAM" id="SignalP"/>
    </source>
</evidence>
<dbReference type="EMBL" id="JBICBT010000573">
    <property type="protein sequence ID" value="KAL3109354.1"/>
    <property type="molecule type" value="Genomic_DNA"/>
</dbReference>
<feature type="transmembrane region" description="Helical" evidence="5">
    <location>
        <begin position="125"/>
        <end position="147"/>
    </location>
</feature>
<sequence length="434" mass="47823">MVKFWLTLFLVFTGNNLYSISAHRTNFSQCGISDFEPDLDNVPNVKVGTNHGDSGGPLMFKNGKNWAQVGVASTSSCNQKNPESTDGLTTDYTPIDCNWIEEATNGELYLAFKDVRPSWSLIGCALIYGLIATVGILLNSSVILVTFLTKSFRGTVNYLLALCSVFELLHQSGHFLFVYTAFSGQNFIENRLAAKILFIPTIGLGGISPMMFFTGIDRLIGIAFSEIHDKLKTRLYLATITVISLSYGFLFSVVNCQQANQNGDLMITGSYVDALQVFIFQDVYKFAPIILLLTLMTVAIYLFLGITITVKASGLPSADSFNRRTFHALFFIITVNIGGYFISTIAYFLLAPSIASPVTAFFCALIVGIPLNIAAVSNGPILYFTSTEYRQAFQKEFPFVFKPISNQNQVAPQQNGPPIRLISQSRIIDSCQPK</sequence>
<evidence type="ECO:0000256" key="4">
    <source>
        <dbReference type="ARBA" id="ARBA00023136"/>
    </source>
</evidence>
<dbReference type="Gene3D" id="1.20.1070.10">
    <property type="entry name" value="Rhodopsin 7-helix transmembrane proteins"/>
    <property type="match status" value="1"/>
</dbReference>
<keyword evidence="2 5" id="KW-0812">Transmembrane</keyword>
<protein>
    <submittedName>
        <fullName evidence="7">Uncharacterized protein</fullName>
    </submittedName>
</protein>
<dbReference type="PANTHER" id="PTHR23360">
    <property type="entry name" value="G-PROTEIN COUPLED RECEPTORS FAMILY 1 PROFILE DOMAIN-CONTAINING PROTEIN-RELATED"/>
    <property type="match status" value="1"/>
</dbReference>
<dbReference type="InterPro" id="IPR047130">
    <property type="entry name" value="7TM_GPCR_Srsx_nematod"/>
</dbReference>
<evidence type="ECO:0000313" key="8">
    <source>
        <dbReference type="Proteomes" id="UP001620626"/>
    </source>
</evidence>
<dbReference type="Proteomes" id="UP001620626">
    <property type="component" value="Unassembled WGS sequence"/>
</dbReference>
<dbReference type="Pfam" id="PF10320">
    <property type="entry name" value="7TM_GPCR_Srsx"/>
    <property type="match status" value="1"/>
</dbReference>
<dbReference type="InterPro" id="IPR019424">
    <property type="entry name" value="7TM_GPCR_Srsx"/>
</dbReference>
<feature type="chain" id="PRO_5044793808" evidence="6">
    <location>
        <begin position="23"/>
        <end position="434"/>
    </location>
</feature>
<dbReference type="AlphaFoldDB" id="A0ABD2L2P1"/>
<feature type="transmembrane region" description="Helical" evidence="5">
    <location>
        <begin position="159"/>
        <end position="180"/>
    </location>
</feature>